<comment type="caution">
    <text evidence="2">The sequence shown here is derived from an EMBL/GenBank/DDBJ whole genome shotgun (WGS) entry which is preliminary data.</text>
</comment>
<dbReference type="EMBL" id="AAWS01000013">
    <property type="protein sequence ID" value="EAY29034.1"/>
    <property type="molecule type" value="Genomic_DNA"/>
</dbReference>
<sequence>MQSKFFILLLFSIVIISCGTKNKHTENSTNEDIATETAQSDAEPVNLFEHPDFAKKFNAYINFSNRFHKSATKSYEKYLAWVDKAKGPKYGKNTPQTLYELHERSLEKVAKEVDFDPQMKGIDQPMRQVVEKADALYQLINTANGYYEKEDYKDDDFAKGQVLHPQLMKAFEEYFAAYEKISLPFQQLQDETFRFDVEKFKANGQAIRYNLMINLKNVEDIATLIDSLDGSDLKKVDMKSLDEKMKAFKESHNKLENLQNDEAQLEKAFGNMAVFKRSNLDSYVTNGVDFIKNIRNLKERIKTNNFKYSIVHPSIPDKGSPAKLFELYSQMVNLYNRMSR</sequence>
<evidence type="ECO:0000313" key="2">
    <source>
        <dbReference type="EMBL" id="EAY29034.1"/>
    </source>
</evidence>
<dbReference type="RefSeq" id="WP_002697273.1">
    <property type="nucleotide sequence ID" value="NZ_AAWS01000013.1"/>
</dbReference>
<proteinExistence type="predicted"/>
<accession>A1ZL68</accession>
<keyword evidence="1" id="KW-0175">Coiled coil</keyword>
<dbReference type="PROSITE" id="PS51257">
    <property type="entry name" value="PROKAR_LIPOPROTEIN"/>
    <property type="match status" value="1"/>
</dbReference>
<keyword evidence="2" id="KW-0449">Lipoprotein</keyword>
<dbReference type="OrthoDB" id="1410251at2"/>
<evidence type="ECO:0000256" key="1">
    <source>
        <dbReference type="SAM" id="Coils"/>
    </source>
</evidence>
<dbReference type="eggNOG" id="ENOG5033320">
    <property type="taxonomic scope" value="Bacteria"/>
</dbReference>
<dbReference type="InterPro" id="IPR024291">
    <property type="entry name" value="DUF3829"/>
</dbReference>
<feature type="coiled-coil region" evidence="1">
    <location>
        <begin position="238"/>
        <end position="268"/>
    </location>
</feature>
<name>A1ZL68_MICM2</name>
<gene>
    <name evidence="2" type="ORF">M23134_00188</name>
</gene>
<evidence type="ECO:0000313" key="3">
    <source>
        <dbReference type="Proteomes" id="UP000004095"/>
    </source>
</evidence>
<protein>
    <submittedName>
        <fullName evidence="2">Lipoprotein, putative</fullName>
    </submittedName>
</protein>
<dbReference type="Pfam" id="PF12889">
    <property type="entry name" value="DUF3829"/>
    <property type="match status" value="1"/>
</dbReference>
<keyword evidence="3" id="KW-1185">Reference proteome</keyword>
<dbReference type="AlphaFoldDB" id="A1ZL68"/>
<dbReference type="Proteomes" id="UP000004095">
    <property type="component" value="Unassembled WGS sequence"/>
</dbReference>
<reference evidence="2 3" key="1">
    <citation type="submission" date="2007-01" db="EMBL/GenBank/DDBJ databases">
        <authorList>
            <person name="Haygood M."/>
            <person name="Podell S."/>
            <person name="Anderson C."/>
            <person name="Hopkinson B."/>
            <person name="Roe K."/>
            <person name="Barbeau K."/>
            <person name="Gaasterland T."/>
            <person name="Ferriera S."/>
            <person name="Johnson J."/>
            <person name="Kravitz S."/>
            <person name="Beeson K."/>
            <person name="Sutton G."/>
            <person name="Rogers Y.-H."/>
            <person name="Friedman R."/>
            <person name="Frazier M."/>
            <person name="Venter J.C."/>
        </authorList>
    </citation>
    <scope>NUCLEOTIDE SEQUENCE [LARGE SCALE GENOMIC DNA]</scope>
    <source>
        <strain evidence="2 3">ATCC 23134</strain>
    </source>
</reference>
<organism evidence="2 3">
    <name type="scientific">Microscilla marina ATCC 23134</name>
    <dbReference type="NCBI Taxonomy" id="313606"/>
    <lineage>
        <taxon>Bacteria</taxon>
        <taxon>Pseudomonadati</taxon>
        <taxon>Bacteroidota</taxon>
        <taxon>Cytophagia</taxon>
        <taxon>Cytophagales</taxon>
        <taxon>Microscillaceae</taxon>
        <taxon>Microscilla</taxon>
    </lineage>
</organism>